<gene>
    <name evidence="2" type="ORF">H4R20_007185</name>
</gene>
<evidence type="ECO:0000313" key="2">
    <source>
        <dbReference type="EMBL" id="KAJ2789421.1"/>
    </source>
</evidence>
<accession>A0A9W8LQ48</accession>
<dbReference type="PANTHER" id="PTHR14918">
    <property type="entry name" value="KICSTOR COMPLEX PROTEIN SZT2"/>
    <property type="match status" value="1"/>
</dbReference>
<dbReference type="InterPro" id="IPR033228">
    <property type="entry name" value="SZT2"/>
</dbReference>
<feature type="compositionally biased region" description="Basic and acidic residues" evidence="1">
    <location>
        <begin position="301"/>
        <end position="324"/>
    </location>
</feature>
<keyword evidence="3" id="KW-1185">Reference proteome</keyword>
<dbReference type="Proteomes" id="UP001140094">
    <property type="component" value="Unassembled WGS sequence"/>
</dbReference>
<name>A0A9W8LQ48_9FUNG</name>
<dbReference type="AlphaFoldDB" id="A0A9W8LQ48"/>
<feature type="non-terminal residue" evidence="2">
    <location>
        <position position="332"/>
    </location>
</feature>
<dbReference type="OrthoDB" id="43547at2759"/>
<reference evidence="2" key="1">
    <citation type="submission" date="2022-07" db="EMBL/GenBank/DDBJ databases">
        <title>Phylogenomic reconstructions and comparative analyses of Kickxellomycotina fungi.</title>
        <authorList>
            <person name="Reynolds N.K."/>
            <person name="Stajich J.E."/>
            <person name="Barry K."/>
            <person name="Grigoriev I.V."/>
            <person name="Crous P."/>
            <person name="Smith M.E."/>
        </authorList>
    </citation>
    <scope>NUCLEOTIDE SEQUENCE</scope>
    <source>
        <strain evidence="2">NRRL 1565</strain>
    </source>
</reference>
<dbReference type="EMBL" id="JANBUO010003809">
    <property type="protein sequence ID" value="KAJ2789421.1"/>
    <property type="molecule type" value="Genomic_DNA"/>
</dbReference>
<evidence type="ECO:0000313" key="3">
    <source>
        <dbReference type="Proteomes" id="UP001140094"/>
    </source>
</evidence>
<organism evidence="2 3">
    <name type="scientific">Coemansia guatemalensis</name>
    <dbReference type="NCBI Taxonomy" id="2761395"/>
    <lineage>
        <taxon>Eukaryota</taxon>
        <taxon>Fungi</taxon>
        <taxon>Fungi incertae sedis</taxon>
        <taxon>Zoopagomycota</taxon>
        <taxon>Kickxellomycotina</taxon>
        <taxon>Kickxellomycetes</taxon>
        <taxon>Kickxellales</taxon>
        <taxon>Kickxellaceae</taxon>
        <taxon>Coemansia</taxon>
    </lineage>
</organism>
<feature type="region of interest" description="Disordered" evidence="1">
    <location>
        <begin position="301"/>
        <end position="332"/>
    </location>
</feature>
<proteinExistence type="predicted"/>
<dbReference type="GO" id="GO:0005777">
    <property type="term" value="C:peroxisome"/>
    <property type="evidence" value="ECO:0007669"/>
    <property type="project" value="InterPro"/>
</dbReference>
<dbReference type="PANTHER" id="PTHR14918:SF3">
    <property type="entry name" value="KICSTOR COMPLEX PROTEIN SZT2"/>
    <property type="match status" value="1"/>
</dbReference>
<comment type="caution">
    <text evidence="2">The sequence shown here is derived from an EMBL/GenBank/DDBJ whole genome shotgun (WGS) entry which is preliminary data.</text>
</comment>
<feature type="region of interest" description="Disordered" evidence="1">
    <location>
        <begin position="1"/>
        <end position="21"/>
    </location>
</feature>
<evidence type="ECO:0000256" key="1">
    <source>
        <dbReference type="SAM" id="MobiDB-lite"/>
    </source>
</evidence>
<sequence length="332" mass="37093">MVESAGLHAEQDTGYSRQSRGGYGAMPFESASRSGKQPRSGDTFTFTYDPDAPLLHTLQIADYFLKLMPEVCSAAFVYLTDGVMRSNFAISKAQPITSSLARRSTQCTFLQVGSCGGFTPETTLGFVGDNELLLYLAASLGGRFIYASDCPDVVLPRQINFYHKAMLIKETQLARTPVRYRYDLTLYGTRRPVDMPRERLDSKRVKGMYSLSSRDIGFPWCAECKPPVVDTVTTRFNDYHIPVNLGALIELRMDEGFTIRTIQVNKLDREGLSERVSVKMELVWHPNITIIYRITNTHYTGHGDSRHGKASRDNDKGEGKDKGDGNQPSSDA</sequence>
<protein>
    <submittedName>
        <fullName evidence="2">Uncharacterized protein</fullName>
    </submittedName>
</protein>